<dbReference type="InterPro" id="IPR036259">
    <property type="entry name" value="MFS_trans_sf"/>
</dbReference>
<organism evidence="7 8">
    <name type="scientific">Mycoplasmopsis felis</name>
    <dbReference type="NCBI Taxonomy" id="33923"/>
    <lineage>
        <taxon>Bacteria</taxon>
        <taxon>Bacillati</taxon>
        <taxon>Mycoplasmatota</taxon>
        <taxon>Mycoplasmoidales</taxon>
        <taxon>Metamycoplasmataceae</taxon>
        <taxon>Mycoplasmopsis</taxon>
    </lineage>
</organism>
<keyword evidence="5 6" id="KW-0472">Membrane</keyword>
<dbReference type="GO" id="GO:0005886">
    <property type="term" value="C:plasma membrane"/>
    <property type="evidence" value="ECO:0007669"/>
    <property type="project" value="UniProtKB-SubCell"/>
</dbReference>
<proteinExistence type="predicted"/>
<comment type="subcellular location">
    <subcellularLocation>
        <location evidence="1">Cell membrane</location>
        <topology evidence="1">Multi-pass membrane protein</topology>
    </subcellularLocation>
</comment>
<evidence type="ECO:0008006" key="9">
    <source>
        <dbReference type="Google" id="ProtNLM"/>
    </source>
</evidence>
<dbReference type="PANTHER" id="PTHR33545">
    <property type="entry name" value="UPF0750 MEMBRANE PROTEIN YITT-RELATED"/>
    <property type="match status" value="1"/>
</dbReference>
<dbReference type="KEGG" id="mfel:JPM2_1630"/>
<dbReference type="PANTHER" id="PTHR33545:SF5">
    <property type="entry name" value="UPF0750 MEMBRANE PROTEIN YITT"/>
    <property type="match status" value="1"/>
</dbReference>
<dbReference type="AlphaFoldDB" id="A0A809RV04"/>
<feature type="transmembrane region" description="Helical" evidence="6">
    <location>
        <begin position="334"/>
        <end position="351"/>
    </location>
</feature>
<evidence type="ECO:0000256" key="1">
    <source>
        <dbReference type="ARBA" id="ARBA00004651"/>
    </source>
</evidence>
<gene>
    <name evidence="7" type="ORF">JPM2_1630</name>
</gene>
<name>A0A809RV04_9BACT</name>
<evidence type="ECO:0000313" key="8">
    <source>
        <dbReference type="Proteomes" id="UP000464317"/>
    </source>
</evidence>
<reference evidence="7 8" key="1">
    <citation type="submission" date="2020-01" db="EMBL/GenBank/DDBJ databases">
        <title>Complete genome sequence of Mycoplasma felis strain Myco-2.</title>
        <authorList>
            <person name="Kinoshita Y."/>
            <person name="Niwa H."/>
            <person name="Uchida-Fujii E."/>
            <person name="Nukada T."/>
        </authorList>
    </citation>
    <scope>NUCLEOTIDE SEQUENCE [LARGE SCALE GENOMIC DNA]</scope>
    <source>
        <strain evidence="7 8">Myco-2</strain>
    </source>
</reference>
<evidence type="ECO:0000313" key="7">
    <source>
        <dbReference type="EMBL" id="BBU47470.1"/>
    </source>
</evidence>
<dbReference type="RefSeq" id="WP_233091014.1">
    <property type="nucleotide sequence ID" value="NZ_AP022325.1"/>
</dbReference>
<evidence type="ECO:0000256" key="4">
    <source>
        <dbReference type="ARBA" id="ARBA00022989"/>
    </source>
</evidence>
<feature type="transmembrane region" description="Helical" evidence="6">
    <location>
        <begin position="137"/>
        <end position="154"/>
    </location>
</feature>
<dbReference type="InterPro" id="IPR051461">
    <property type="entry name" value="UPF0750_membrane"/>
</dbReference>
<dbReference type="Pfam" id="PF02588">
    <property type="entry name" value="YitT_membrane"/>
    <property type="match status" value="1"/>
</dbReference>
<accession>A0A809RV04</accession>
<dbReference type="InterPro" id="IPR003740">
    <property type="entry name" value="YitT"/>
</dbReference>
<feature type="transmembrane region" description="Helical" evidence="6">
    <location>
        <begin position="207"/>
        <end position="228"/>
    </location>
</feature>
<keyword evidence="2" id="KW-1003">Cell membrane</keyword>
<keyword evidence="4 6" id="KW-1133">Transmembrane helix</keyword>
<evidence type="ECO:0000256" key="2">
    <source>
        <dbReference type="ARBA" id="ARBA00022475"/>
    </source>
</evidence>
<feature type="transmembrane region" description="Helical" evidence="6">
    <location>
        <begin position="249"/>
        <end position="271"/>
    </location>
</feature>
<sequence>MLPKEIKKEDLNLKKSTKKDQKNLMCYKNYCKTVNSLNLELNNNELSKDELSNLAVQERSEKIKYKMGKHLLNNKDASISLKNIVKRYWKKILLIFIAAFIFNAGIQVFLNRAETIPSGVTGIPTLLQYSFPVIKPYFALIYLACNIPLFLIFGWRIKRSFVILTLCFMVCQIITNFFFTSKIISQSINEFITFTDSYKPYTNWSDIIYSIVGALFIAFGISLSWKAGGSTGGTDIIAYYFSMKSKKSIGHILSIIGVCSAILFLFIFSFIKPNYLYEEPVNPFSLLNEEKFKLLNSPSYNGVNLNSDTEIMERFEWLKNKHNHSKIYFGMRELTTFLYILVVNLFIDLIYPKYKKVSLTIISSDPQKILAYFKLINYWHSYRIERYKSGYTNKQSVKIETVMLLLETPNILYDLKLIDSNIWISISTINKVIGKFNTEFVEH</sequence>
<keyword evidence="3 6" id="KW-0812">Transmembrane</keyword>
<dbReference type="Proteomes" id="UP000464317">
    <property type="component" value="Chromosome"/>
</dbReference>
<evidence type="ECO:0000256" key="6">
    <source>
        <dbReference type="SAM" id="Phobius"/>
    </source>
</evidence>
<protein>
    <recommendedName>
        <fullName evidence="9">YitT family protein</fullName>
    </recommendedName>
</protein>
<evidence type="ECO:0000256" key="5">
    <source>
        <dbReference type="ARBA" id="ARBA00023136"/>
    </source>
</evidence>
<feature type="transmembrane region" description="Helical" evidence="6">
    <location>
        <begin position="161"/>
        <end position="179"/>
    </location>
</feature>
<feature type="transmembrane region" description="Helical" evidence="6">
    <location>
        <begin position="92"/>
        <end position="110"/>
    </location>
</feature>
<evidence type="ECO:0000256" key="3">
    <source>
        <dbReference type="ARBA" id="ARBA00022692"/>
    </source>
</evidence>
<keyword evidence="8" id="KW-1185">Reference proteome</keyword>
<dbReference type="EMBL" id="AP022325">
    <property type="protein sequence ID" value="BBU47470.1"/>
    <property type="molecule type" value="Genomic_DNA"/>
</dbReference>
<dbReference type="SUPFAM" id="SSF103473">
    <property type="entry name" value="MFS general substrate transporter"/>
    <property type="match status" value="1"/>
</dbReference>